<dbReference type="InterPro" id="IPR052234">
    <property type="entry name" value="U5_snRNP_Component"/>
</dbReference>
<proteinExistence type="predicted"/>
<dbReference type="Pfam" id="PF00400">
    <property type="entry name" value="WD40"/>
    <property type="match status" value="1"/>
</dbReference>
<keyword evidence="1" id="KW-0853">WD repeat</keyword>
<sequence>MLRRSAAPSGWGGARVFAAGTDGTLSMWKPADLRSSPSRLETAGRDRHLRAITALVVDGSDGLHVLLGHDDGSVAVVDARLNVVIKTVAGTGRVTSLAFSGSRMQMVRGIKSGGLEWWDINLDLAVAQLQGHSDAVTGLEAHWDSERLASASRDGTHVR</sequence>
<protein>
    <submittedName>
        <fullName evidence="3">Uncharacterized protein</fullName>
    </submittedName>
</protein>
<dbReference type="SUPFAM" id="SSF50978">
    <property type="entry name" value="WD40 repeat-like"/>
    <property type="match status" value="1"/>
</dbReference>
<dbReference type="InterPro" id="IPR036322">
    <property type="entry name" value="WD40_repeat_dom_sf"/>
</dbReference>
<name>A0ABN9T595_9DINO</name>
<evidence type="ECO:0000256" key="1">
    <source>
        <dbReference type="ARBA" id="ARBA00022574"/>
    </source>
</evidence>
<evidence type="ECO:0000256" key="2">
    <source>
        <dbReference type="ARBA" id="ARBA00022737"/>
    </source>
</evidence>
<dbReference type="PANTHER" id="PTHR44006:SF1">
    <property type="entry name" value="U5 SMALL NUCLEAR RIBONUCLEOPROTEIN 40 KDA PROTEIN"/>
    <property type="match status" value="1"/>
</dbReference>
<gene>
    <name evidence="3" type="ORF">PCOR1329_LOCUS35700</name>
</gene>
<dbReference type="PANTHER" id="PTHR44006">
    <property type="entry name" value="U5 SMALL NUCLEAR RIBONUCLEOPROTEIN 40 KDA PROTEIN"/>
    <property type="match status" value="1"/>
</dbReference>
<comment type="caution">
    <text evidence="3">The sequence shown here is derived from an EMBL/GenBank/DDBJ whole genome shotgun (WGS) entry which is preliminary data.</text>
</comment>
<keyword evidence="4" id="KW-1185">Reference proteome</keyword>
<organism evidence="3 4">
    <name type="scientific">Prorocentrum cordatum</name>
    <dbReference type="NCBI Taxonomy" id="2364126"/>
    <lineage>
        <taxon>Eukaryota</taxon>
        <taxon>Sar</taxon>
        <taxon>Alveolata</taxon>
        <taxon>Dinophyceae</taxon>
        <taxon>Prorocentrales</taxon>
        <taxon>Prorocentraceae</taxon>
        <taxon>Prorocentrum</taxon>
    </lineage>
</organism>
<dbReference type="EMBL" id="CAUYUJ010014360">
    <property type="protein sequence ID" value="CAK0840206.1"/>
    <property type="molecule type" value="Genomic_DNA"/>
</dbReference>
<dbReference type="Gene3D" id="2.130.10.10">
    <property type="entry name" value="YVTN repeat-like/Quinoprotein amine dehydrogenase"/>
    <property type="match status" value="1"/>
</dbReference>
<evidence type="ECO:0000313" key="4">
    <source>
        <dbReference type="Proteomes" id="UP001189429"/>
    </source>
</evidence>
<keyword evidence="2" id="KW-0677">Repeat</keyword>
<dbReference type="InterPro" id="IPR001680">
    <property type="entry name" value="WD40_rpt"/>
</dbReference>
<dbReference type="InterPro" id="IPR015943">
    <property type="entry name" value="WD40/YVTN_repeat-like_dom_sf"/>
</dbReference>
<accession>A0ABN9T595</accession>
<reference evidence="3" key="1">
    <citation type="submission" date="2023-10" db="EMBL/GenBank/DDBJ databases">
        <authorList>
            <person name="Chen Y."/>
            <person name="Shah S."/>
            <person name="Dougan E. K."/>
            <person name="Thang M."/>
            <person name="Chan C."/>
        </authorList>
    </citation>
    <scope>NUCLEOTIDE SEQUENCE [LARGE SCALE GENOMIC DNA]</scope>
</reference>
<evidence type="ECO:0000313" key="3">
    <source>
        <dbReference type="EMBL" id="CAK0840206.1"/>
    </source>
</evidence>
<dbReference type="Proteomes" id="UP001189429">
    <property type="component" value="Unassembled WGS sequence"/>
</dbReference>